<evidence type="ECO:0000256" key="5">
    <source>
        <dbReference type="SAM" id="Phobius"/>
    </source>
</evidence>
<evidence type="ECO:0000256" key="1">
    <source>
        <dbReference type="ARBA" id="ARBA00004141"/>
    </source>
</evidence>
<dbReference type="AlphaFoldDB" id="A0A430APV5"/>
<keyword evidence="9" id="KW-1185">Reference proteome</keyword>
<evidence type="ECO:0000259" key="6">
    <source>
        <dbReference type="Pfam" id="PF04892"/>
    </source>
</evidence>
<evidence type="ECO:0000256" key="4">
    <source>
        <dbReference type="ARBA" id="ARBA00023136"/>
    </source>
</evidence>
<keyword evidence="4 5" id="KW-0472">Membrane</keyword>
<feature type="transmembrane region" description="Helical" evidence="5">
    <location>
        <begin position="140"/>
        <end position="162"/>
    </location>
</feature>
<dbReference type="InterPro" id="IPR053150">
    <property type="entry name" value="Teicoplanin_resist-assoc"/>
</dbReference>
<feature type="transmembrane region" description="Helical" evidence="5">
    <location>
        <begin position="12"/>
        <end position="31"/>
    </location>
</feature>
<dbReference type="Proteomes" id="UP000287605">
    <property type="component" value="Unassembled WGS sequence"/>
</dbReference>
<evidence type="ECO:0008006" key="10">
    <source>
        <dbReference type="Google" id="ProtNLM"/>
    </source>
</evidence>
<dbReference type="OrthoDB" id="4822551at2"/>
<dbReference type="PANTHER" id="PTHR36834:SF1">
    <property type="entry name" value="INTEGRAL MEMBRANE PROTEIN"/>
    <property type="match status" value="1"/>
</dbReference>
<keyword evidence="3 5" id="KW-1133">Transmembrane helix</keyword>
<dbReference type="InterPro" id="IPR006976">
    <property type="entry name" value="VanZ-like"/>
</dbReference>
<evidence type="ECO:0000256" key="2">
    <source>
        <dbReference type="ARBA" id="ARBA00022692"/>
    </source>
</evidence>
<feature type="transmembrane region" description="Helical" evidence="5">
    <location>
        <begin position="43"/>
        <end position="63"/>
    </location>
</feature>
<dbReference type="Pfam" id="PF04892">
    <property type="entry name" value="VanZ"/>
    <property type="match status" value="1"/>
</dbReference>
<gene>
    <name evidence="8" type="ORF">CBF29_10255</name>
</gene>
<dbReference type="InterPro" id="IPR021192">
    <property type="entry name" value="UCP031578_Vanz/RDD"/>
</dbReference>
<accession>A0A430APV5</accession>
<dbReference type="PIRSF" id="PIRSF031578">
    <property type="entry name" value="Uncharacterised_Vanz_RDD-cont"/>
    <property type="match status" value="1"/>
</dbReference>
<proteinExistence type="predicted"/>
<comment type="caution">
    <text evidence="8">The sequence shown here is derived from an EMBL/GenBank/DDBJ whole genome shotgun (WGS) entry which is preliminary data.</text>
</comment>
<name>A0A430APV5_9ENTE</name>
<dbReference type="EMBL" id="NGKA01000016">
    <property type="protein sequence ID" value="RSU10161.1"/>
    <property type="molecule type" value="Genomic_DNA"/>
</dbReference>
<evidence type="ECO:0000256" key="3">
    <source>
        <dbReference type="ARBA" id="ARBA00022989"/>
    </source>
</evidence>
<feature type="domain" description="VanZ-like" evidence="6">
    <location>
        <begin position="48"/>
        <end position="191"/>
    </location>
</feature>
<feature type="transmembrane region" description="Helical" evidence="5">
    <location>
        <begin position="329"/>
        <end position="353"/>
    </location>
</feature>
<organism evidence="8 9">
    <name type="scientific">Vagococcus elongatus</name>
    <dbReference type="NCBI Taxonomy" id="180344"/>
    <lineage>
        <taxon>Bacteria</taxon>
        <taxon>Bacillati</taxon>
        <taxon>Bacillota</taxon>
        <taxon>Bacilli</taxon>
        <taxon>Lactobacillales</taxon>
        <taxon>Enterococcaceae</taxon>
        <taxon>Vagococcus</taxon>
    </lineage>
</organism>
<reference evidence="8 9" key="1">
    <citation type="submission" date="2017-05" db="EMBL/GenBank/DDBJ databases">
        <title>Vagococcus spp. assemblies.</title>
        <authorList>
            <person name="Gulvik C.A."/>
        </authorList>
    </citation>
    <scope>NUCLEOTIDE SEQUENCE [LARGE SCALE GENOMIC DNA]</scope>
    <source>
        <strain evidence="8 9">CCUG 51432</strain>
    </source>
</reference>
<evidence type="ECO:0000313" key="8">
    <source>
        <dbReference type="EMBL" id="RSU10161.1"/>
    </source>
</evidence>
<protein>
    <recommendedName>
        <fullName evidence="10">VanZ-like domain-containing protein</fullName>
    </recommendedName>
</protein>
<comment type="subcellular location">
    <subcellularLocation>
        <location evidence="1">Membrane</location>
        <topology evidence="1">Multi-pass membrane protein</topology>
    </subcellularLocation>
</comment>
<dbReference type="GO" id="GO:0016020">
    <property type="term" value="C:membrane"/>
    <property type="evidence" value="ECO:0007669"/>
    <property type="project" value="UniProtKB-SubCell"/>
</dbReference>
<evidence type="ECO:0000259" key="7">
    <source>
        <dbReference type="Pfam" id="PF06271"/>
    </source>
</evidence>
<feature type="transmembrane region" description="Helical" evidence="5">
    <location>
        <begin position="174"/>
        <end position="195"/>
    </location>
</feature>
<feature type="transmembrane region" description="Helical" evidence="5">
    <location>
        <begin position="239"/>
        <end position="260"/>
    </location>
</feature>
<dbReference type="Pfam" id="PF06271">
    <property type="entry name" value="RDD"/>
    <property type="match status" value="1"/>
</dbReference>
<dbReference type="PANTHER" id="PTHR36834">
    <property type="entry name" value="MEMBRANE PROTEIN-RELATED"/>
    <property type="match status" value="1"/>
</dbReference>
<feature type="transmembrane region" description="Helical" evidence="5">
    <location>
        <begin position="110"/>
        <end position="128"/>
    </location>
</feature>
<evidence type="ECO:0000313" key="9">
    <source>
        <dbReference type="Proteomes" id="UP000287605"/>
    </source>
</evidence>
<dbReference type="InterPro" id="IPR010432">
    <property type="entry name" value="RDD"/>
</dbReference>
<keyword evidence="2 5" id="KW-0812">Transmembrane</keyword>
<sequence length="372" mass="43489">MSAYIEPVKIAIISFPFVALLLSLPILVYHYHKYGIFLKWFAVVIYSFILYLLAAYFLVILPLPDIKQVAQSTLPTYNIQPFAFVREFIAHTVWRPFDLSTYFSALKQPVVIQPLFNVFLTLPFGVYLRYGFKRNLKQTVILSFLLSLFFELTQLSGLYGIYPRPYRLFDVDDLFLNTLGGVIGYWLTPFFRLFFPSDSKIEMTLKDKSKHQVTYLRRLVAFIVDWVLMSWILDLAHSLFGFFFSNNLMTVLFVIVYYYFVPLTLFKGQTIGKKIVNLKIISEDGQEISKTALLKRQSLFGVNCFLLFYLLPRILSATGTVPDEQLDTYYYLALLFMSYALLFTVHIIVNMLFKKKQLIYEKVSHTYQISTK</sequence>
<dbReference type="RefSeq" id="WP_126809634.1">
    <property type="nucleotide sequence ID" value="NZ_NGKA01000016.1"/>
</dbReference>
<feature type="transmembrane region" description="Helical" evidence="5">
    <location>
        <begin position="215"/>
        <end position="233"/>
    </location>
</feature>
<feature type="domain" description="RDD" evidence="7">
    <location>
        <begin position="216"/>
        <end position="357"/>
    </location>
</feature>
<feature type="transmembrane region" description="Helical" evidence="5">
    <location>
        <begin position="299"/>
        <end position="317"/>
    </location>
</feature>